<comment type="similarity">
    <text evidence="1">Belongs to the MIP18 family.</text>
</comment>
<accession>A0A835IXE9</accession>
<dbReference type="AlphaFoldDB" id="A0A835IXE9"/>
<keyword evidence="4" id="KW-1185">Reference proteome</keyword>
<dbReference type="Proteomes" id="UP000631114">
    <property type="component" value="Unassembled WGS sequence"/>
</dbReference>
<dbReference type="Gene3D" id="3.30.300.130">
    <property type="entry name" value="Fe-S cluster assembly (FSCA)"/>
    <property type="match status" value="1"/>
</dbReference>
<dbReference type="GO" id="GO:1990229">
    <property type="term" value="C:iron-sulfur cluster assembly complex"/>
    <property type="evidence" value="ECO:0007669"/>
    <property type="project" value="UniProtKB-ARBA"/>
</dbReference>
<name>A0A835IXE9_9MAGN</name>
<evidence type="ECO:0000256" key="1">
    <source>
        <dbReference type="ARBA" id="ARBA00010381"/>
    </source>
</evidence>
<evidence type="ECO:0000313" key="4">
    <source>
        <dbReference type="Proteomes" id="UP000631114"/>
    </source>
</evidence>
<dbReference type="GO" id="GO:0140535">
    <property type="term" value="C:intracellular protein-containing complex"/>
    <property type="evidence" value="ECO:0007669"/>
    <property type="project" value="UniProtKB-ARBA"/>
</dbReference>
<comment type="caution">
    <text evidence="3">The sequence shown here is derived from an EMBL/GenBank/DDBJ whole genome shotgun (WGS) entry which is preliminary data.</text>
</comment>
<proteinExistence type="inferred from homology"/>
<evidence type="ECO:0008006" key="5">
    <source>
        <dbReference type="Google" id="ProtNLM"/>
    </source>
</evidence>
<dbReference type="OrthoDB" id="2746at2759"/>
<dbReference type="InterPro" id="IPR039796">
    <property type="entry name" value="MIP18"/>
</dbReference>
<dbReference type="GO" id="GO:0051604">
    <property type="term" value="P:protein maturation"/>
    <property type="evidence" value="ECO:0007669"/>
    <property type="project" value="InterPro"/>
</dbReference>
<dbReference type="SUPFAM" id="SSF117916">
    <property type="entry name" value="Fe-S cluster assembly (FSCA) domain-like"/>
    <property type="match status" value="1"/>
</dbReference>
<evidence type="ECO:0000313" key="3">
    <source>
        <dbReference type="EMBL" id="KAF9625846.1"/>
    </source>
</evidence>
<keyword evidence="2" id="KW-0159">Chromosome partition</keyword>
<reference evidence="3 4" key="1">
    <citation type="submission" date="2020-10" db="EMBL/GenBank/DDBJ databases">
        <title>The Coptis chinensis genome and diversification of protoberbering-type alkaloids.</title>
        <authorList>
            <person name="Wang B."/>
            <person name="Shu S."/>
            <person name="Song C."/>
            <person name="Liu Y."/>
        </authorList>
    </citation>
    <scope>NUCLEOTIDE SEQUENCE [LARGE SCALE GENOMIC DNA]</scope>
    <source>
        <strain evidence="3">HL-2020</strain>
        <tissue evidence="3">Leaf</tissue>
    </source>
</reference>
<dbReference type="Gene3D" id="6.10.250.1280">
    <property type="match status" value="1"/>
</dbReference>
<dbReference type="PANTHER" id="PTHR12377">
    <property type="entry name" value="CYTOSOLIC IRON-SULFUR ASSEMBLY COMPONENT 2B-RELATED"/>
    <property type="match status" value="1"/>
</dbReference>
<evidence type="ECO:0000256" key="2">
    <source>
        <dbReference type="ARBA" id="ARBA00022829"/>
    </source>
</evidence>
<dbReference type="PANTHER" id="PTHR12377:SF0">
    <property type="entry name" value="CYTOSOLIC IRON-SULFUR ASSEMBLY COMPONENT 2B"/>
    <property type="match status" value="1"/>
</dbReference>
<sequence length="167" mass="18983">MTGLINANPTVYERKERRPRTVPSFTNEDEYSPEAIDQLEVFDILFYFLIIQFNVNKYPEHPYSLEELKVITEDAVEVNDKNSHVRVTFTPTVEHCSMATIIGLCIRVKLLRSLPSRFKVDITVAPGTHATEAAVNKQLNDKERVAAALENPNLVEMVDQCLAPSYD</sequence>
<protein>
    <recommendedName>
        <fullName evidence="5">MIP18 family-like domain-containing protein</fullName>
    </recommendedName>
</protein>
<dbReference type="GO" id="GO:0007059">
    <property type="term" value="P:chromosome segregation"/>
    <property type="evidence" value="ECO:0007669"/>
    <property type="project" value="UniProtKB-KW"/>
</dbReference>
<dbReference type="InterPro" id="IPR034904">
    <property type="entry name" value="FSCA_dom_sf"/>
</dbReference>
<gene>
    <name evidence="3" type="ORF">IFM89_027457</name>
</gene>
<dbReference type="EMBL" id="JADFTS010000001">
    <property type="protein sequence ID" value="KAF9625846.1"/>
    <property type="molecule type" value="Genomic_DNA"/>
</dbReference>
<dbReference type="FunFam" id="3.30.300.130:FF:000005">
    <property type="entry name" value="Mitotic spindle-associated mmxd complex subunit"/>
    <property type="match status" value="1"/>
</dbReference>
<organism evidence="3 4">
    <name type="scientific">Coptis chinensis</name>
    <dbReference type="NCBI Taxonomy" id="261450"/>
    <lineage>
        <taxon>Eukaryota</taxon>
        <taxon>Viridiplantae</taxon>
        <taxon>Streptophyta</taxon>
        <taxon>Embryophyta</taxon>
        <taxon>Tracheophyta</taxon>
        <taxon>Spermatophyta</taxon>
        <taxon>Magnoliopsida</taxon>
        <taxon>Ranunculales</taxon>
        <taxon>Ranunculaceae</taxon>
        <taxon>Coptidoideae</taxon>
        <taxon>Coptis</taxon>
    </lineage>
</organism>